<reference evidence="6" key="2">
    <citation type="submission" date="2021-04" db="EMBL/GenBank/DDBJ databases">
        <authorList>
            <person name="Gilroy R."/>
        </authorList>
    </citation>
    <scope>NUCLEOTIDE SEQUENCE</scope>
    <source>
        <strain evidence="6">ChiGjej1B1-14440</strain>
    </source>
</reference>
<feature type="signal peptide" evidence="3">
    <location>
        <begin position="1"/>
        <end position="29"/>
    </location>
</feature>
<dbReference type="PANTHER" id="PTHR45867:SF3">
    <property type="entry name" value="ACID PHOSPHATASE TYPE 7"/>
    <property type="match status" value="1"/>
</dbReference>
<evidence type="ECO:0000256" key="3">
    <source>
        <dbReference type="SAM" id="SignalP"/>
    </source>
</evidence>
<evidence type="ECO:0000259" key="5">
    <source>
        <dbReference type="Pfam" id="PF16656"/>
    </source>
</evidence>
<proteinExistence type="predicted"/>
<evidence type="ECO:0000313" key="6">
    <source>
        <dbReference type="EMBL" id="HIX81589.1"/>
    </source>
</evidence>
<feature type="domain" description="Purple acid phosphatase N-terminal" evidence="5">
    <location>
        <begin position="71"/>
        <end position="162"/>
    </location>
</feature>
<dbReference type="PANTHER" id="PTHR45867">
    <property type="entry name" value="PURPLE ACID PHOSPHATASE"/>
    <property type="match status" value="1"/>
</dbReference>
<dbReference type="InterPro" id="IPR015914">
    <property type="entry name" value="PAPs_N"/>
</dbReference>
<dbReference type="InterPro" id="IPR004843">
    <property type="entry name" value="Calcineurin-like_PHP"/>
</dbReference>
<evidence type="ECO:0000256" key="2">
    <source>
        <dbReference type="SAM" id="Phobius"/>
    </source>
</evidence>
<dbReference type="GO" id="GO:0003993">
    <property type="term" value="F:acid phosphatase activity"/>
    <property type="evidence" value="ECO:0007669"/>
    <property type="project" value="InterPro"/>
</dbReference>
<gene>
    <name evidence="6" type="ORF">H9980_06420</name>
</gene>
<evidence type="ECO:0000256" key="1">
    <source>
        <dbReference type="SAM" id="MobiDB-lite"/>
    </source>
</evidence>
<dbReference type="Pfam" id="PF00149">
    <property type="entry name" value="Metallophos"/>
    <property type="match status" value="1"/>
</dbReference>
<organism evidence="6 7">
    <name type="scientific">Candidatus Erysipelatoclostridium merdavium</name>
    <dbReference type="NCBI Taxonomy" id="2838566"/>
    <lineage>
        <taxon>Bacteria</taxon>
        <taxon>Bacillati</taxon>
        <taxon>Bacillota</taxon>
        <taxon>Erysipelotrichia</taxon>
        <taxon>Erysipelotrichales</taxon>
        <taxon>Erysipelotrichales incertae sedis</taxon>
    </lineage>
</organism>
<feature type="chain" id="PRO_5039523765" evidence="3">
    <location>
        <begin position="30"/>
        <end position="753"/>
    </location>
</feature>
<keyword evidence="2" id="KW-0472">Membrane</keyword>
<dbReference type="EMBL" id="DXET01000140">
    <property type="protein sequence ID" value="HIX81589.1"/>
    <property type="molecule type" value="Genomic_DNA"/>
</dbReference>
<feature type="domain" description="Calcineurin-like phosphoesterase" evidence="4">
    <location>
        <begin position="205"/>
        <end position="382"/>
    </location>
</feature>
<sequence length="753" mass="82020">MNEKLKKRFIVSLATISSLASLTVVPTFAFGEYSGNDGTSNLNNGITATTEYQNWYDNQWNNNEEKDTGKIVLTPGSKPTDLNFAWYSQTKGTPKVKMSTNQDMSNAYEVTGTATDINKTNGFNAYKASNKVSVTDYLQENTTYYYQYTVDGNWSTVYTYQTHSFTDFKAVLVGDPQIGASSSTGQGTLNDESIAINTYAWNKTLTTALGENGIAENASFILSAGDQIDYSSYGSNGEGELIREQEYAGFLYPSVLRSVPLATTIGNHESQVDDYSYHYNNPNASELGKTESGGDYYYSYGDTLFISLNSNSRNVEQHRELMQEAIASHEDAKWKVVLFHHDIYGSGSPHSDVDGANLRILFAPLMDEFGIDLCLTGHDHSYARTFQILDGKVIETDGVGTDTSSAYNPEGTLYIAAGSASGSKFYTLNTTKQYYIAERSNTPIPTFSTIDFSGDSLTIKTYDYDGNKYANDVTLTKDGNATSIVETKKDVEAIDTTTVTSGSKTRIDEALNNVNTVLDSRDDLEAVNTLSGAYDSSINGNNANDPLNYYAYAQGEYKDPNSQALVQGFSTLLDKTLYENDTNVAVSKEAIGDAYNKLVTAKNEVVTKDEFTALENQFTAAQDQIANAVVGNKKGEYSKDIVDAYAKVVNTLKGNLNEATITKTELTNLQEELTATVNEFASKANANDLTDKPVTPTTPGDDTSKPAVSTGNKTNSSVKTGDDLQAGVPLMAAIVSLLGIAGARILKRKRIEE</sequence>
<dbReference type="SUPFAM" id="SSF56300">
    <property type="entry name" value="Metallo-dependent phosphatases"/>
    <property type="match status" value="1"/>
</dbReference>
<feature type="compositionally biased region" description="Polar residues" evidence="1">
    <location>
        <begin position="695"/>
        <end position="719"/>
    </location>
</feature>
<dbReference type="Gene3D" id="3.60.21.10">
    <property type="match status" value="1"/>
</dbReference>
<evidence type="ECO:0000313" key="7">
    <source>
        <dbReference type="Proteomes" id="UP000886724"/>
    </source>
</evidence>
<evidence type="ECO:0000259" key="4">
    <source>
        <dbReference type="Pfam" id="PF00149"/>
    </source>
</evidence>
<name>A0A9D1XLL9_9FIRM</name>
<feature type="transmembrane region" description="Helical" evidence="2">
    <location>
        <begin position="726"/>
        <end position="746"/>
    </location>
</feature>
<protein>
    <submittedName>
        <fullName evidence="6">Metallophosphoesterase family protein</fullName>
    </submittedName>
</protein>
<reference evidence="6" key="1">
    <citation type="journal article" date="2021" name="PeerJ">
        <title>Extensive microbial diversity within the chicken gut microbiome revealed by metagenomics and culture.</title>
        <authorList>
            <person name="Gilroy R."/>
            <person name="Ravi A."/>
            <person name="Getino M."/>
            <person name="Pursley I."/>
            <person name="Horton D.L."/>
            <person name="Alikhan N.F."/>
            <person name="Baker D."/>
            <person name="Gharbi K."/>
            <person name="Hall N."/>
            <person name="Watson M."/>
            <person name="Adriaenssens E.M."/>
            <person name="Foster-Nyarko E."/>
            <person name="Jarju S."/>
            <person name="Secka A."/>
            <person name="Antonio M."/>
            <person name="Oren A."/>
            <person name="Chaudhuri R.R."/>
            <person name="La Ragione R."/>
            <person name="Hildebrand F."/>
            <person name="Pallen M.J."/>
        </authorList>
    </citation>
    <scope>NUCLEOTIDE SEQUENCE</scope>
    <source>
        <strain evidence="6">ChiGjej1B1-14440</strain>
    </source>
</reference>
<comment type="caution">
    <text evidence="6">The sequence shown here is derived from an EMBL/GenBank/DDBJ whole genome shotgun (WGS) entry which is preliminary data.</text>
</comment>
<dbReference type="Proteomes" id="UP000886724">
    <property type="component" value="Unassembled WGS sequence"/>
</dbReference>
<keyword evidence="3" id="KW-0732">Signal</keyword>
<dbReference type="Pfam" id="PF16656">
    <property type="entry name" value="Pur_ac_phosph_N"/>
    <property type="match status" value="1"/>
</dbReference>
<dbReference type="InterPro" id="IPR029052">
    <property type="entry name" value="Metallo-depent_PP-like"/>
</dbReference>
<accession>A0A9D1XLL9</accession>
<keyword evidence="2" id="KW-0812">Transmembrane</keyword>
<dbReference type="GO" id="GO:0046872">
    <property type="term" value="F:metal ion binding"/>
    <property type="evidence" value="ECO:0007669"/>
    <property type="project" value="InterPro"/>
</dbReference>
<feature type="region of interest" description="Disordered" evidence="1">
    <location>
        <begin position="684"/>
        <end position="720"/>
    </location>
</feature>
<keyword evidence="2" id="KW-1133">Transmembrane helix</keyword>
<dbReference type="AlphaFoldDB" id="A0A9D1XLL9"/>